<dbReference type="EMBL" id="CAJPEV010002664">
    <property type="protein sequence ID" value="CAG0897679.1"/>
    <property type="molecule type" value="Genomic_DNA"/>
</dbReference>
<dbReference type="Proteomes" id="UP000677054">
    <property type="component" value="Unassembled WGS sequence"/>
</dbReference>
<sequence length="94" mass="10948">MLLNILLIIQSLQGNCHGPEKKDSRFTNIYYMLLTGIFMACIIDWKYLRDLVKYHVKWPKVDAAEITAGTEQEGKEDDDNEGKKEKVGFRKRKV</sequence>
<evidence type="ECO:0000313" key="3">
    <source>
        <dbReference type="EMBL" id="CAD7250123.1"/>
    </source>
</evidence>
<proteinExistence type="predicted"/>
<feature type="non-terminal residue" evidence="3">
    <location>
        <position position="1"/>
    </location>
</feature>
<keyword evidence="2" id="KW-0472">Membrane</keyword>
<feature type="transmembrane region" description="Helical" evidence="2">
    <location>
        <begin position="30"/>
        <end position="48"/>
    </location>
</feature>
<organism evidence="3">
    <name type="scientific">Darwinula stevensoni</name>
    <dbReference type="NCBI Taxonomy" id="69355"/>
    <lineage>
        <taxon>Eukaryota</taxon>
        <taxon>Metazoa</taxon>
        <taxon>Ecdysozoa</taxon>
        <taxon>Arthropoda</taxon>
        <taxon>Crustacea</taxon>
        <taxon>Oligostraca</taxon>
        <taxon>Ostracoda</taxon>
        <taxon>Podocopa</taxon>
        <taxon>Podocopida</taxon>
        <taxon>Darwinulocopina</taxon>
        <taxon>Darwinuloidea</taxon>
        <taxon>Darwinulidae</taxon>
        <taxon>Darwinula</taxon>
    </lineage>
</organism>
<evidence type="ECO:0000256" key="1">
    <source>
        <dbReference type="SAM" id="MobiDB-lite"/>
    </source>
</evidence>
<name>A0A7R9FPJ5_9CRUS</name>
<gene>
    <name evidence="3" type="ORF">DSTB1V02_LOCUS9906</name>
</gene>
<dbReference type="AlphaFoldDB" id="A0A7R9FPJ5"/>
<protein>
    <submittedName>
        <fullName evidence="3">Uncharacterized protein</fullName>
    </submittedName>
</protein>
<dbReference type="EMBL" id="LR902181">
    <property type="protein sequence ID" value="CAD7250123.1"/>
    <property type="molecule type" value="Genomic_DNA"/>
</dbReference>
<keyword evidence="2" id="KW-0812">Transmembrane</keyword>
<evidence type="ECO:0000313" key="4">
    <source>
        <dbReference type="Proteomes" id="UP000677054"/>
    </source>
</evidence>
<accession>A0A7R9FPJ5</accession>
<keyword evidence="4" id="KW-1185">Reference proteome</keyword>
<evidence type="ECO:0000256" key="2">
    <source>
        <dbReference type="SAM" id="Phobius"/>
    </source>
</evidence>
<feature type="region of interest" description="Disordered" evidence="1">
    <location>
        <begin position="69"/>
        <end position="94"/>
    </location>
</feature>
<reference evidence="3" key="1">
    <citation type="submission" date="2020-11" db="EMBL/GenBank/DDBJ databases">
        <authorList>
            <person name="Tran Van P."/>
        </authorList>
    </citation>
    <scope>NUCLEOTIDE SEQUENCE</scope>
</reference>
<keyword evidence="2" id="KW-1133">Transmembrane helix</keyword>